<dbReference type="InterPro" id="IPR003029">
    <property type="entry name" value="S1_domain"/>
</dbReference>
<dbReference type="PANTHER" id="PTHR10724">
    <property type="entry name" value="30S RIBOSOMAL PROTEIN S1"/>
    <property type="match status" value="1"/>
</dbReference>
<dbReference type="SMART" id="SM00316">
    <property type="entry name" value="S1"/>
    <property type="match status" value="2"/>
</dbReference>
<dbReference type="InterPro" id="IPR012340">
    <property type="entry name" value="NA-bd_OB-fold"/>
</dbReference>
<dbReference type="InterPro" id="IPR050437">
    <property type="entry name" value="Ribos_protein_bS1-like"/>
</dbReference>
<evidence type="ECO:0000256" key="2">
    <source>
        <dbReference type="SAM" id="MobiDB-lite"/>
    </source>
</evidence>
<feature type="domain" description="S1 motif" evidence="3">
    <location>
        <begin position="298"/>
        <end position="376"/>
    </location>
</feature>
<proteinExistence type="predicted"/>
<dbReference type="SUPFAM" id="SSF50249">
    <property type="entry name" value="Nucleic acid-binding proteins"/>
    <property type="match status" value="2"/>
</dbReference>
<comment type="caution">
    <text evidence="4">The sequence shown here is derived from an EMBL/GenBank/DDBJ whole genome shotgun (WGS) entry which is preliminary data.</text>
</comment>
<dbReference type="FunFam" id="2.40.50.140:FF:000051">
    <property type="entry name" value="RNA-binding transcriptional accessory protein"/>
    <property type="match status" value="1"/>
</dbReference>
<accession>A0ABD3M924</accession>
<evidence type="ECO:0000313" key="4">
    <source>
        <dbReference type="EMBL" id="KAL3758707.1"/>
    </source>
</evidence>
<feature type="region of interest" description="Disordered" evidence="2">
    <location>
        <begin position="255"/>
        <end position="282"/>
    </location>
</feature>
<feature type="domain" description="S1 motif" evidence="3">
    <location>
        <begin position="180"/>
        <end position="249"/>
    </location>
</feature>
<dbReference type="GO" id="GO:0005737">
    <property type="term" value="C:cytoplasm"/>
    <property type="evidence" value="ECO:0007669"/>
    <property type="project" value="UniProtKB-ARBA"/>
</dbReference>
<gene>
    <name evidence="4" type="ORF">ACHAWU_001434</name>
</gene>
<name>A0ABD3M924_9STRA</name>
<reference evidence="4 5" key="1">
    <citation type="submission" date="2024-10" db="EMBL/GenBank/DDBJ databases">
        <title>Updated reference genomes for cyclostephanoid diatoms.</title>
        <authorList>
            <person name="Roberts W.R."/>
            <person name="Alverson A.J."/>
        </authorList>
    </citation>
    <scope>NUCLEOTIDE SEQUENCE [LARGE SCALE GENOMIC DNA]</scope>
    <source>
        <strain evidence="4 5">AJA232-27</strain>
    </source>
</reference>
<evidence type="ECO:0000259" key="3">
    <source>
        <dbReference type="PROSITE" id="PS50126"/>
    </source>
</evidence>
<dbReference type="PANTHER" id="PTHR10724:SF10">
    <property type="entry name" value="S1 RNA-BINDING DOMAIN-CONTAINING PROTEIN 1"/>
    <property type="match status" value="1"/>
</dbReference>
<feature type="region of interest" description="Disordered" evidence="2">
    <location>
        <begin position="372"/>
        <end position="408"/>
    </location>
</feature>
<dbReference type="AlphaFoldDB" id="A0ABD3M924"/>
<evidence type="ECO:0000313" key="5">
    <source>
        <dbReference type="Proteomes" id="UP001530293"/>
    </source>
</evidence>
<dbReference type="Proteomes" id="UP001530293">
    <property type="component" value="Unassembled WGS sequence"/>
</dbReference>
<comment type="function">
    <text evidence="1">Associates with the EF-Tu.GDP complex and induces the exchange of GDP to GTP. It remains bound to the aminoacyl-tRNA.EF-Tu.GTP complex up to the GTP hydrolysis stage on the ribosome.</text>
</comment>
<sequence>MERAYAGIYVVLSLSEPTLLCRLAASFYLYTTLCSRFSHQLLSLLGFSLAKTITITAFSTAFSRGVANSVASRSSVSINKSTSHSSGCACPSCAPHPTNCHCSSCVHVANCKCFMCSGGFVLRMSDTAVEEVPTEVVALDGVASDEEAHNVERPARGSGIHKHSKDDKQNRVELKDLEIGGEVTAKVKSITSYGAFLDIGAKSDALLHVSRVSDEFVANVGDVLKQGQEVTVRIISVDTDKNQIAVTMRSAEAEAKAAEGKSAGRPTKRRERPQRSGGDQAAQTAALSALVEKGYDDSKFVEGEVVSSLDFGAFVRFDTAQLGEGFEGELDGLVHISALAEGRTGSVSDVVSIGDKVQVRVRGIDQGAGRISLSMISKEQEEGSRPAPRERKTEGGSGGGGGNVASAVSGSWKNMGAADWKASMDEFTKTQPVFSNDLVVVDRRN</sequence>
<evidence type="ECO:0000256" key="1">
    <source>
        <dbReference type="ARBA" id="ARBA00025453"/>
    </source>
</evidence>
<keyword evidence="5" id="KW-1185">Reference proteome</keyword>
<dbReference type="Gene3D" id="2.40.50.140">
    <property type="entry name" value="Nucleic acid-binding proteins"/>
    <property type="match status" value="2"/>
</dbReference>
<dbReference type="Pfam" id="PF00575">
    <property type="entry name" value="S1"/>
    <property type="match status" value="2"/>
</dbReference>
<dbReference type="EMBL" id="JALLBG020000226">
    <property type="protein sequence ID" value="KAL3758707.1"/>
    <property type="molecule type" value="Genomic_DNA"/>
</dbReference>
<dbReference type="GO" id="GO:0003729">
    <property type="term" value="F:mRNA binding"/>
    <property type="evidence" value="ECO:0007669"/>
    <property type="project" value="UniProtKB-ARBA"/>
</dbReference>
<protein>
    <recommendedName>
        <fullName evidence="3">S1 motif domain-containing protein</fullName>
    </recommendedName>
</protein>
<feature type="compositionally biased region" description="Basic and acidic residues" evidence="2">
    <location>
        <begin position="378"/>
        <end position="394"/>
    </location>
</feature>
<organism evidence="4 5">
    <name type="scientific">Discostella pseudostelligera</name>
    <dbReference type="NCBI Taxonomy" id="259834"/>
    <lineage>
        <taxon>Eukaryota</taxon>
        <taxon>Sar</taxon>
        <taxon>Stramenopiles</taxon>
        <taxon>Ochrophyta</taxon>
        <taxon>Bacillariophyta</taxon>
        <taxon>Coscinodiscophyceae</taxon>
        <taxon>Thalassiosirophycidae</taxon>
        <taxon>Stephanodiscales</taxon>
        <taxon>Stephanodiscaceae</taxon>
        <taxon>Discostella</taxon>
    </lineage>
</organism>
<dbReference type="PROSITE" id="PS50126">
    <property type="entry name" value="S1"/>
    <property type="match status" value="2"/>
</dbReference>